<organism evidence="3 4">
    <name type="scientific">Selenomonas dianae</name>
    <dbReference type="NCBI Taxonomy" id="135079"/>
    <lineage>
        <taxon>Bacteria</taxon>
        <taxon>Bacillati</taxon>
        <taxon>Bacillota</taxon>
        <taxon>Negativicutes</taxon>
        <taxon>Selenomonadales</taxon>
        <taxon>Selenomonadaceae</taxon>
        <taxon>Selenomonas</taxon>
    </lineage>
</organism>
<dbReference type="Gene3D" id="3.40.720.10">
    <property type="entry name" value="Alkaline Phosphatase, subunit A"/>
    <property type="match status" value="2"/>
</dbReference>
<comment type="similarity">
    <text evidence="1">Belongs to the sulfatase family.</text>
</comment>
<dbReference type="PANTHER" id="PTHR42693">
    <property type="entry name" value="ARYLSULFATASE FAMILY MEMBER"/>
    <property type="match status" value="1"/>
</dbReference>
<proteinExistence type="inferred from homology"/>
<dbReference type="PANTHER" id="PTHR42693:SF33">
    <property type="entry name" value="ARYLSULFATASE"/>
    <property type="match status" value="1"/>
</dbReference>
<dbReference type="InterPro" id="IPR000917">
    <property type="entry name" value="Sulfatase_N"/>
</dbReference>
<evidence type="ECO:0000259" key="2">
    <source>
        <dbReference type="Pfam" id="PF00884"/>
    </source>
</evidence>
<keyword evidence="4" id="KW-1185">Reference proteome</keyword>
<dbReference type="InterPro" id="IPR050738">
    <property type="entry name" value="Sulfatase"/>
</dbReference>
<dbReference type="EMBL" id="BAAACR010000012">
    <property type="protein sequence ID" value="GAA0214935.1"/>
    <property type="molecule type" value="Genomic_DNA"/>
</dbReference>
<sequence>MTDDFSVFWQNNERARTLFYELLERSERAAYDDDFLARLAAYREAECLLRGGMDAPNADIFAARYLLHHGDAEAAIVCGRRSLLRHAVNHAAWDVLIRSYEALGRYGEALVMQGYAASLHPMPFSIEGYPAEAMTGDVLDRLSVVMSRPASAPTAVRMSYDPEKGITAAGGVFVGEHLPADTHTPPYYVGVYAEQGMQGDRAWMMSVLQNAPGVLPFGAGDFVFDIMRGTRAPGTAHIDLAPGQKVVLPVIGTVVPVPGVHTPQHLRITTPSFHAFGWLNGATPNFFRLNETTDFASKESFIVGTPIHIGHSPQRRRLVLNILADALPWQVLRNSFAAAMPQTARFFARGTIFDRHFSVAEYTYPSFATIETGMYPQHSQIFHSNVHVSLRTEYVTLAERMRELGYATANLMGLGDGIYNGVTRGYDRLLIASYRQQNYEAVARVIRHLEGLGDADHFILIHSGDVHPFPSPLFQYGTAAQAHLPLRPRLTELVNAPPSPYLIGSPLNQEAFRLGVRELDRTLGMLFAYLEENYAPEDYLVNLYSDHGVSIFSEHPHIVDPLLTGATWMMRGAGVPEGVVTDELTSPVDIYPALAHLCGFPVGENVDGVLPQVFGGTGRDITFSNSLYPGKPYFLTARTQTHSFCLETEDGVAPNGTVDLARAVTAIYPRAHEREAGCEVDSPALRAFFYPRVRAFLQGIGSNGEQFPPPKEI</sequence>
<accession>A0ABN0T867</accession>
<comment type="caution">
    <text evidence="3">The sequence shown here is derived from an EMBL/GenBank/DDBJ whole genome shotgun (WGS) entry which is preliminary data.</text>
</comment>
<gene>
    <name evidence="3" type="ORF">GCM10008919_17800</name>
</gene>
<evidence type="ECO:0000313" key="4">
    <source>
        <dbReference type="Proteomes" id="UP001500399"/>
    </source>
</evidence>
<dbReference type="SUPFAM" id="SSF53649">
    <property type="entry name" value="Alkaline phosphatase-like"/>
    <property type="match status" value="1"/>
</dbReference>
<reference evidence="3 4" key="1">
    <citation type="journal article" date="2019" name="Int. J. Syst. Evol. Microbiol.">
        <title>The Global Catalogue of Microorganisms (GCM) 10K type strain sequencing project: providing services to taxonomists for standard genome sequencing and annotation.</title>
        <authorList>
            <consortium name="The Broad Institute Genomics Platform"/>
            <consortium name="The Broad Institute Genome Sequencing Center for Infectious Disease"/>
            <person name="Wu L."/>
            <person name="Ma J."/>
        </authorList>
    </citation>
    <scope>NUCLEOTIDE SEQUENCE [LARGE SCALE GENOMIC DNA]</scope>
    <source>
        <strain evidence="3 4">JCM 8542</strain>
    </source>
</reference>
<dbReference type="RefSeq" id="WP_304987254.1">
    <property type="nucleotide sequence ID" value="NZ_BAAACR010000012.1"/>
</dbReference>
<dbReference type="InterPro" id="IPR011990">
    <property type="entry name" value="TPR-like_helical_dom_sf"/>
</dbReference>
<dbReference type="InterPro" id="IPR017850">
    <property type="entry name" value="Alkaline_phosphatase_core_sf"/>
</dbReference>
<dbReference type="Pfam" id="PF00884">
    <property type="entry name" value="Sulfatase"/>
    <property type="match status" value="1"/>
</dbReference>
<feature type="domain" description="Sulfatase N-terminal" evidence="2">
    <location>
        <begin position="338"/>
        <end position="599"/>
    </location>
</feature>
<evidence type="ECO:0000256" key="1">
    <source>
        <dbReference type="ARBA" id="ARBA00008779"/>
    </source>
</evidence>
<dbReference type="Proteomes" id="UP001500399">
    <property type="component" value="Unassembled WGS sequence"/>
</dbReference>
<dbReference type="SUPFAM" id="SSF48452">
    <property type="entry name" value="TPR-like"/>
    <property type="match status" value="1"/>
</dbReference>
<name>A0ABN0T867_9FIRM</name>
<protein>
    <recommendedName>
        <fullName evidence="2">Sulfatase N-terminal domain-containing protein</fullName>
    </recommendedName>
</protein>
<evidence type="ECO:0000313" key="3">
    <source>
        <dbReference type="EMBL" id="GAA0214935.1"/>
    </source>
</evidence>